<keyword evidence="1" id="KW-0812">Transmembrane</keyword>
<feature type="transmembrane region" description="Helical" evidence="1">
    <location>
        <begin position="122"/>
        <end position="140"/>
    </location>
</feature>
<dbReference type="Proteomes" id="UP000078335">
    <property type="component" value="Unassembled WGS sequence"/>
</dbReference>
<keyword evidence="1" id="KW-0472">Membrane</keyword>
<organism evidence="2 3">
    <name type="scientific">Curtobacterium oceanosedimentum</name>
    <dbReference type="NCBI Taxonomy" id="465820"/>
    <lineage>
        <taxon>Bacteria</taxon>
        <taxon>Bacillati</taxon>
        <taxon>Actinomycetota</taxon>
        <taxon>Actinomycetes</taxon>
        <taxon>Micrococcales</taxon>
        <taxon>Microbacteriaceae</taxon>
        <taxon>Curtobacterium</taxon>
    </lineage>
</organism>
<sequence>MQSRAQEGLVVGGTVLAALLPALAGVVRALPVVPGDVSPRSLMVGAVVSGIAALVVLVLSTRRRDPVRSAVALSALALAVSWFVPGVFVVVLVAVAQAALLAAGVLARRAHRTGQARSGQRTLGLLLAVLAALWFVALLATSSVPLGTDSQAVLLTWFAAPNVFQAAAYLVAVVLVSRPVWTGIGRGVRYLRESAEVR</sequence>
<keyword evidence="1" id="KW-1133">Transmembrane helix</keyword>
<protein>
    <submittedName>
        <fullName evidence="2">Uncharacterized protein</fullName>
    </submittedName>
</protein>
<feature type="transmembrane region" description="Helical" evidence="1">
    <location>
        <begin position="39"/>
        <end position="59"/>
    </location>
</feature>
<comment type="caution">
    <text evidence="2">The sequence shown here is derived from an EMBL/GenBank/DDBJ whole genome shotgun (WGS) entry which is preliminary data.</text>
</comment>
<proteinExistence type="predicted"/>
<dbReference type="RefSeq" id="WP_058727603.1">
    <property type="nucleotide sequence ID" value="NZ_LDRB01000008.1"/>
</dbReference>
<feature type="transmembrane region" description="Helical" evidence="1">
    <location>
        <begin position="66"/>
        <end position="84"/>
    </location>
</feature>
<accession>A0ABR5S9S5</accession>
<dbReference type="EMBL" id="LDRB01000008">
    <property type="protein sequence ID" value="KTR42420.1"/>
    <property type="molecule type" value="Genomic_DNA"/>
</dbReference>
<evidence type="ECO:0000313" key="3">
    <source>
        <dbReference type="Proteomes" id="UP000078335"/>
    </source>
</evidence>
<reference evidence="2 3" key="1">
    <citation type="journal article" date="2016" name="Front. Microbiol.">
        <title>Genomic Resource of Rice Seed Associated Bacteria.</title>
        <authorList>
            <person name="Midha S."/>
            <person name="Bansal K."/>
            <person name="Sharma S."/>
            <person name="Kumar N."/>
            <person name="Patil P.P."/>
            <person name="Chaudhry V."/>
            <person name="Patil P.B."/>
        </authorList>
    </citation>
    <scope>NUCLEOTIDE SEQUENCE [LARGE SCALE GENOMIC DNA]</scope>
    <source>
        <strain evidence="2 3">NS263</strain>
    </source>
</reference>
<feature type="transmembrane region" description="Helical" evidence="1">
    <location>
        <begin position="90"/>
        <end position="110"/>
    </location>
</feature>
<feature type="transmembrane region" description="Helical" evidence="1">
    <location>
        <begin position="152"/>
        <end position="176"/>
    </location>
</feature>
<gene>
    <name evidence="2" type="ORF">NS263_01850</name>
</gene>
<name>A0ABR5S9S5_9MICO</name>
<evidence type="ECO:0000313" key="2">
    <source>
        <dbReference type="EMBL" id="KTR42420.1"/>
    </source>
</evidence>
<evidence type="ECO:0000256" key="1">
    <source>
        <dbReference type="SAM" id="Phobius"/>
    </source>
</evidence>
<keyword evidence="3" id="KW-1185">Reference proteome</keyword>